<dbReference type="InParanoid" id="A0A2N3NJE5"/>
<proteinExistence type="predicted"/>
<keyword evidence="1" id="KW-0812">Transmembrane</keyword>
<dbReference type="Proteomes" id="UP000233524">
    <property type="component" value="Unassembled WGS sequence"/>
</dbReference>
<dbReference type="Pfam" id="PF01757">
    <property type="entry name" value="Acyl_transf_3"/>
    <property type="match status" value="1"/>
</dbReference>
<organism evidence="3 4">
    <name type="scientific">Lomentospora prolificans</name>
    <dbReference type="NCBI Taxonomy" id="41688"/>
    <lineage>
        <taxon>Eukaryota</taxon>
        <taxon>Fungi</taxon>
        <taxon>Dikarya</taxon>
        <taxon>Ascomycota</taxon>
        <taxon>Pezizomycotina</taxon>
        <taxon>Sordariomycetes</taxon>
        <taxon>Hypocreomycetidae</taxon>
        <taxon>Microascales</taxon>
        <taxon>Microascaceae</taxon>
        <taxon>Lomentospora</taxon>
    </lineage>
</organism>
<evidence type="ECO:0000313" key="4">
    <source>
        <dbReference type="Proteomes" id="UP000233524"/>
    </source>
</evidence>
<comment type="caution">
    <text evidence="3">The sequence shown here is derived from an EMBL/GenBank/DDBJ whole genome shotgun (WGS) entry which is preliminary data.</text>
</comment>
<dbReference type="PANTHER" id="PTHR23028:SF126">
    <property type="entry name" value="ACYLTRANSFERASE 3 DOMAIN-CONTAINING PROTEIN"/>
    <property type="match status" value="1"/>
</dbReference>
<dbReference type="InterPro" id="IPR050879">
    <property type="entry name" value="Acyltransferase_3"/>
</dbReference>
<dbReference type="VEuPathDB" id="FungiDB:jhhlp_000768"/>
<feature type="transmembrane region" description="Helical" evidence="1">
    <location>
        <begin position="159"/>
        <end position="178"/>
    </location>
</feature>
<feature type="transmembrane region" description="Helical" evidence="1">
    <location>
        <begin position="466"/>
        <end position="486"/>
    </location>
</feature>
<name>A0A2N3NJE5_9PEZI</name>
<gene>
    <name evidence="3" type="ORF">jhhlp_000768</name>
</gene>
<reference evidence="3 4" key="1">
    <citation type="journal article" date="2017" name="G3 (Bethesda)">
        <title>First Draft Genome Sequence of the Pathogenic Fungus Lomentospora prolificans (Formerly Scedosporium prolificans).</title>
        <authorList>
            <person name="Luo R."/>
            <person name="Zimin A."/>
            <person name="Workman R."/>
            <person name="Fan Y."/>
            <person name="Pertea G."/>
            <person name="Grossman N."/>
            <person name="Wear M.P."/>
            <person name="Jia B."/>
            <person name="Miller H."/>
            <person name="Casadevall A."/>
            <person name="Timp W."/>
            <person name="Zhang S.X."/>
            <person name="Salzberg S.L."/>
        </authorList>
    </citation>
    <scope>NUCLEOTIDE SEQUENCE [LARGE SCALE GENOMIC DNA]</scope>
    <source>
        <strain evidence="3 4">JHH-5317</strain>
    </source>
</reference>
<dbReference type="EMBL" id="NLAX01000003">
    <property type="protein sequence ID" value="PKS12560.1"/>
    <property type="molecule type" value="Genomic_DNA"/>
</dbReference>
<dbReference type="STRING" id="41688.A0A2N3NJE5"/>
<feature type="transmembrane region" description="Helical" evidence="1">
    <location>
        <begin position="12"/>
        <end position="34"/>
    </location>
</feature>
<keyword evidence="1" id="KW-0472">Membrane</keyword>
<dbReference type="InterPro" id="IPR002656">
    <property type="entry name" value="Acyl_transf_3_dom"/>
</dbReference>
<feature type="transmembrane region" description="Helical" evidence="1">
    <location>
        <begin position="98"/>
        <end position="117"/>
    </location>
</feature>
<feature type="transmembrane region" description="Helical" evidence="1">
    <location>
        <begin position="323"/>
        <end position="345"/>
    </location>
</feature>
<dbReference type="OrthoDB" id="5819582at2759"/>
<keyword evidence="1" id="KW-1133">Transmembrane helix</keyword>
<dbReference type="AlphaFoldDB" id="A0A2N3NJE5"/>
<evidence type="ECO:0000256" key="1">
    <source>
        <dbReference type="SAM" id="Phobius"/>
    </source>
</evidence>
<dbReference type="GO" id="GO:0016747">
    <property type="term" value="F:acyltransferase activity, transferring groups other than amino-acyl groups"/>
    <property type="evidence" value="ECO:0007669"/>
    <property type="project" value="InterPro"/>
</dbReference>
<protein>
    <recommendedName>
        <fullName evidence="2">Acyltransferase 3 domain-containing protein</fullName>
    </recommendedName>
</protein>
<dbReference type="PANTHER" id="PTHR23028">
    <property type="entry name" value="ACETYLTRANSFERASE"/>
    <property type="match status" value="1"/>
</dbReference>
<feature type="domain" description="Acyltransferase 3" evidence="2">
    <location>
        <begin position="50"/>
        <end position="480"/>
    </location>
</feature>
<feature type="transmembrane region" description="Helical" evidence="1">
    <location>
        <begin position="222"/>
        <end position="244"/>
    </location>
</feature>
<keyword evidence="4" id="KW-1185">Reference proteome</keyword>
<evidence type="ECO:0000259" key="2">
    <source>
        <dbReference type="Pfam" id="PF01757"/>
    </source>
</evidence>
<sequence length="519" mass="58165">MLLKTPFTLRPRAAAAVAMWLLSSLVPSFIADYMNAERRRRPRKLHPTSYLDGLRGLAASAVFAFHYTDYNHKSFLPHYGTNPPDVGSSIIQLPYLRLIYSGTPMVHIFFVISGFALSCRPLQYLYDRSSTSTSPPSAGVAKTHAILASSALRRPVRLLIPPLAVTFISAMIIQMDYLHGYMQPKETIFQAIYEWAHDGFYNITWPWTWEAGSIKSRYNPHLWTIPIEFTHSMLLFLVIFALAPLRSARVRQFGLVCIMLYTILSARWAAFEFMGGALLADLYCARQYNEAQGPPGNLLPMPTLSADAGPKLGKMFKIPMAKILYVAKNIMRVTTLAAALFIISWPPRRGDMTPTYLWIESLAPASFIEEGKPQLASSFWLAIAAFGTVWAVGRIRLMKRILNSPVPQYAGRISFCFYIMQHTILNLFQHRVLGSTAKAAKDDKPGEPAWGVRGTFGNDTPLERTITWFVGLVILGAMLIVAADLGTRMIDAPAVKLARQLEGIVCKRDEPTNRVEQEK</sequence>
<feature type="transmembrane region" description="Helical" evidence="1">
    <location>
        <begin position="379"/>
        <end position="397"/>
    </location>
</feature>
<accession>A0A2N3NJE5</accession>
<evidence type="ECO:0000313" key="3">
    <source>
        <dbReference type="EMBL" id="PKS12560.1"/>
    </source>
</evidence>